<dbReference type="InterPro" id="IPR001841">
    <property type="entry name" value="Znf_RING"/>
</dbReference>
<keyword evidence="1" id="KW-0862">Zinc</keyword>
<dbReference type="GeneID" id="63685712"/>
<feature type="region of interest" description="Disordered" evidence="2">
    <location>
        <begin position="395"/>
        <end position="416"/>
    </location>
</feature>
<dbReference type="RefSeq" id="XP_040625376.1">
    <property type="nucleotide sequence ID" value="XM_040770650.1"/>
</dbReference>
<keyword evidence="5" id="KW-1185">Reference proteome</keyword>
<proteinExistence type="predicted"/>
<evidence type="ECO:0000259" key="3">
    <source>
        <dbReference type="PROSITE" id="PS50089"/>
    </source>
</evidence>
<dbReference type="InterPro" id="IPR056437">
    <property type="entry name" value="Znf-C2H2_ZNF598/HEL2"/>
</dbReference>
<dbReference type="SUPFAM" id="SSF57850">
    <property type="entry name" value="RING/U-box"/>
    <property type="match status" value="1"/>
</dbReference>
<sequence length="819" mass="86696">MPSKSTPASGTATLSSILAARSPPPGLASPNPDADEDIDDGDSAVCHICANAITYISLSPCLHTTCHTCALRLRALYKSQSCTVCKQPQPRLLFLLPSTLPNPGSLGVTTQEDREKVFDDFLAKCPFSDEQQSTAFQSLPIKQATLQLLRFNCPFSSLHSLTEPGSSPPRGAPPTPCSFVASRGFIELARHTREQHGRLLCELCVKSKKIFAHEHVLYTPRQLVVHLPNLSTVPIDMQRGRGRRGRGRGRGGLSRGAGPAATRDVDMDNGADGEAEEEEEDMVEWSHPMCAFCRECFASSDELYAHLKEKHEECFICRNAGERDVYFLNYESLQRHFQSAHYPCPHPNCISQHFVVFPSDMDLKAHYVETHGGEMSQRELREMRELVNMFDSVPGASSVSTSSNAGQGRGGRRGRFGAQLTTAGLDGMGTPAQEDSDQAREALERQPLTDAQVTAWQALLNPLPVLPPTQLLALRSSLLAWLSHQQSAKDLLTILISLLHNPTSPTLSRAGDPDELVIKALQGLANRGKLGTDEEQELRTAINGFRAERAGAFPSLSRDSGFSAVASGRGIAVPLPLGGGGRAGPASTGRRGAPHRTVWDRVESAAQRTVPPPVALSAVPGRQQTSAQAFPALSASLAAPAPRRPGATAWSASASGSSSASPRPAPAPPPPPSVQAHSIPARSFTTTPSSVPNTPSATPRRPPPQADGRQFPGLPTREVIKVPLGAKGGNSSLRNILGQQDSSSSWGKPAGGSSWGRPLGSGSGPSSPTEATAPDGMEDGVASGGGNAPAAAGANTNGGGKKKRKGKETLFTLGSFPTA</sequence>
<dbReference type="GO" id="GO:0072344">
    <property type="term" value="P:rescue of stalled ribosome"/>
    <property type="evidence" value="ECO:0007669"/>
    <property type="project" value="InterPro"/>
</dbReference>
<evidence type="ECO:0000313" key="5">
    <source>
        <dbReference type="Proteomes" id="UP000030653"/>
    </source>
</evidence>
<dbReference type="GO" id="GO:0008270">
    <property type="term" value="F:zinc ion binding"/>
    <property type="evidence" value="ECO:0007669"/>
    <property type="project" value="UniProtKB-KW"/>
</dbReference>
<evidence type="ECO:0000256" key="2">
    <source>
        <dbReference type="SAM" id="MobiDB-lite"/>
    </source>
</evidence>
<name>M5FRU5_DACPD</name>
<feature type="compositionally biased region" description="Low complexity" evidence="2">
    <location>
        <begin position="395"/>
        <end position="406"/>
    </location>
</feature>
<feature type="compositionally biased region" description="Polar residues" evidence="2">
    <location>
        <begin position="729"/>
        <end position="746"/>
    </location>
</feature>
<feature type="compositionally biased region" description="Low complexity" evidence="2">
    <location>
        <begin position="640"/>
        <end position="662"/>
    </location>
</feature>
<keyword evidence="1" id="KW-0479">Metal-binding</keyword>
<dbReference type="Proteomes" id="UP000030653">
    <property type="component" value="Unassembled WGS sequence"/>
</dbReference>
<organism evidence="4 5">
    <name type="scientific">Dacryopinax primogenitus (strain DJM 731)</name>
    <name type="common">Brown rot fungus</name>
    <dbReference type="NCBI Taxonomy" id="1858805"/>
    <lineage>
        <taxon>Eukaryota</taxon>
        <taxon>Fungi</taxon>
        <taxon>Dikarya</taxon>
        <taxon>Basidiomycota</taxon>
        <taxon>Agaricomycotina</taxon>
        <taxon>Dacrymycetes</taxon>
        <taxon>Dacrymycetales</taxon>
        <taxon>Dacrymycetaceae</taxon>
        <taxon>Dacryopinax</taxon>
    </lineage>
</organism>
<dbReference type="GO" id="GO:0016567">
    <property type="term" value="P:protein ubiquitination"/>
    <property type="evidence" value="ECO:0007669"/>
    <property type="project" value="TreeGrafter"/>
</dbReference>
<accession>M5FRU5</accession>
<dbReference type="SMART" id="SM00355">
    <property type="entry name" value="ZnF_C2H2"/>
    <property type="match status" value="3"/>
</dbReference>
<dbReference type="PROSITE" id="PS50089">
    <property type="entry name" value="ZF_RING_2"/>
    <property type="match status" value="1"/>
</dbReference>
<feature type="compositionally biased region" description="Polar residues" evidence="2">
    <location>
        <begin position="1"/>
        <end position="16"/>
    </location>
</feature>
<keyword evidence="1" id="KW-0863">Zinc-finger</keyword>
<feature type="compositionally biased region" description="Basic residues" evidence="2">
    <location>
        <begin position="240"/>
        <end position="249"/>
    </location>
</feature>
<evidence type="ECO:0000313" key="4">
    <source>
        <dbReference type="EMBL" id="EJT98478.1"/>
    </source>
</evidence>
<feature type="region of interest" description="Disordered" evidence="2">
    <location>
        <begin position="576"/>
        <end position="595"/>
    </location>
</feature>
<dbReference type="Gene3D" id="3.30.40.10">
    <property type="entry name" value="Zinc/RING finger domain, C3HC4 (zinc finger)"/>
    <property type="match status" value="1"/>
</dbReference>
<dbReference type="OMA" id="HRVCHIC"/>
<dbReference type="AlphaFoldDB" id="M5FRU5"/>
<dbReference type="InterPro" id="IPR013083">
    <property type="entry name" value="Znf_RING/FYVE/PHD"/>
</dbReference>
<dbReference type="PROSITE" id="PS00028">
    <property type="entry name" value="ZINC_FINGER_C2H2_1"/>
    <property type="match status" value="1"/>
</dbReference>
<feature type="compositionally biased region" description="Gly residues" evidence="2">
    <location>
        <begin position="749"/>
        <end position="763"/>
    </location>
</feature>
<dbReference type="HOGENOM" id="CLU_008515_0_0_1"/>
<dbReference type="PANTHER" id="PTHR22938:SF0">
    <property type="entry name" value="E3 UBIQUITIN-PROTEIN LIGASE ZNF598"/>
    <property type="match status" value="1"/>
</dbReference>
<dbReference type="GO" id="GO:0061630">
    <property type="term" value="F:ubiquitin protein ligase activity"/>
    <property type="evidence" value="ECO:0007669"/>
    <property type="project" value="InterPro"/>
</dbReference>
<feature type="compositionally biased region" description="Acidic residues" evidence="2">
    <location>
        <begin position="267"/>
        <end position="277"/>
    </location>
</feature>
<reference evidence="4 5" key="1">
    <citation type="journal article" date="2012" name="Science">
        <title>The Paleozoic origin of enzymatic lignin decomposition reconstructed from 31 fungal genomes.</title>
        <authorList>
            <person name="Floudas D."/>
            <person name="Binder M."/>
            <person name="Riley R."/>
            <person name="Barry K."/>
            <person name="Blanchette R.A."/>
            <person name="Henrissat B."/>
            <person name="Martinez A.T."/>
            <person name="Otillar R."/>
            <person name="Spatafora J.W."/>
            <person name="Yadav J.S."/>
            <person name="Aerts A."/>
            <person name="Benoit I."/>
            <person name="Boyd A."/>
            <person name="Carlson A."/>
            <person name="Copeland A."/>
            <person name="Coutinho P.M."/>
            <person name="de Vries R.P."/>
            <person name="Ferreira P."/>
            <person name="Findley K."/>
            <person name="Foster B."/>
            <person name="Gaskell J."/>
            <person name="Glotzer D."/>
            <person name="Gorecki P."/>
            <person name="Heitman J."/>
            <person name="Hesse C."/>
            <person name="Hori C."/>
            <person name="Igarashi K."/>
            <person name="Jurgens J.A."/>
            <person name="Kallen N."/>
            <person name="Kersten P."/>
            <person name="Kohler A."/>
            <person name="Kuees U."/>
            <person name="Kumar T.K.A."/>
            <person name="Kuo A."/>
            <person name="LaButti K."/>
            <person name="Larrondo L.F."/>
            <person name="Lindquist E."/>
            <person name="Ling A."/>
            <person name="Lombard V."/>
            <person name="Lucas S."/>
            <person name="Lundell T."/>
            <person name="Martin R."/>
            <person name="McLaughlin D.J."/>
            <person name="Morgenstern I."/>
            <person name="Morin E."/>
            <person name="Murat C."/>
            <person name="Nagy L.G."/>
            <person name="Nolan M."/>
            <person name="Ohm R.A."/>
            <person name="Patyshakuliyeva A."/>
            <person name="Rokas A."/>
            <person name="Ruiz-Duenas F.J."/>
            <person name="Sabat G."/>
            <person name="Salamov A."/>
            <person name="Samejima M."/>
            <person name="Schmutz J."/>
            <person name="Slot J.C."/>
            <person name="St John F."/>
            <person name="Stenlid J."/>
            <person name="Sun H."/>
            <person name="Sun S."/>
            <person name="Syed K."/>
            <person name="Tsang A."/>
            <person name="Wiebenga A."/>
            <person name="Young D."/>
            <person name="Pisabarro A."/>
            <person name="Eastwood D.C."/>
            <person name="Martin F."/>
            <person name="Cullen D."/>
            <person name="Grigoriev I.V."/>
            <person name="Hibbett D.S."/>
        </authorList>
    </citation>
    <scope>NUCLEOTIDE SEQUENCE [LARGE SCALE GENOMIC DNA]</scope>
    <source>
        <strain evidence="4 5">DJM-731 SS1</strain>
    </source>
</reference>
<feature type="region of interest" description="Disordered" evidence="2">
    <location>
        <begin position="1"/>
        <end position="36"/>
    </location>
</feature>
<gene>
    <name evidence="4" type="ORF">DACRYDRAFT_118741</name>
</gene>
<dbReference type="PANTHER" id="PTHR22938">
    <property type="entry name" value="ZINC FINGER PROTEIN 598"/>
    <property type="match status" value="1"/>
</dbReference>
<feature type="compositionally biased region" description="Low complexity" evidence="2">
    <location>
        <begin position="674"/>
        <end position="699"/>
    </location>
</feature>
<dbReference type="GO" id="GO:0043022">
    <property type="term" value="F:ribosome binding"/>
    <property type="evidence" value="ECO:0007669"/>
    <property type="project" value="TreeGrafter"/>
</dbReference>
<feature type="compositionally biased region" description="Pro residues" evidence="2">
    <location>
        <begin position="663"/>
        <end position="673"/>
    </location>
</feature>
<dbReference type="EMBL" id="JH795873">
    <property type="protein sequence ID" value="EJT98478.1"/>
    <property type="molecule type" value="Genomic_DNA"/>
</dbReference>
<dbReference type="InterPro" id="IPR044288">
    <property type="entry name" value="ZNF598/HEL2"/>
</dbReference>
<feature type="domain" description="RING-type" evidence="3">
    <location>
        <begin position="46"/>
        <end position="86"/>
    </location>
</feature>
<protein>
    <recommendedName>
        <fullName evidence="3">RING-type domain-containing protein</fullName>
    </recommendedName>
</protein>
<feature type="region of interest" description="Disordered" evidence="2">
    <location>
        <begin position="603"/>
        <end position="622"/>
    </location>
</feature>
<dbReference type="Pfam" id="PF23230">
    <property type="entry name" value="zf-C2H2_13"/>
    <property type="match status" value="1"/>
</dbReference>
<feature type="region of interest" description="Disordered" evidence="2">
    <location>
        <begin position="235"/>
        <end position="277"/>
    </location>
</feature>
<dbReference type="OrthoDB" id="3838338at2759"/>
<dbReference type="STRING" id="1858805.M5FRU5"/>
<dbReference type="Pfam" id="PF13920">
    <property type="entry name" value="zf-C3HC4_3"/>
    <property type="match status" value="1"/>
</dbReference>
<evidence type="ECO:0000256" key="1">
    <source>
        <dbReference type="PROSITE-ProRule" id="PRU00175"/>
    </source>
</evidence>
<dbReference type="InterPro" id="IPR013087">
    <property type="entry name" value="Znf_C2H2_type"/>
</dbReference>
<feature type="region of interest" description="Disordered" evidence="2">
    <location>
        <begin position="640"/>
        <end position="819"/>
    </location>
</feature>